<feature type="transmembrane region" description="Helical" evidence="8">
    <location>
        <begin position="733"/>
        <end position="751"/>
    </location>
</feature>
<gene>
    <name evidence="10" type="ORF">MDA_GLEAN10013585</name>
</gene>
<comment type="similarity">
    <text evidence="2">Belongs to the patched family.</text>
</comment>
<evidence type="ECO:0000256" key="2">
    <source>
        <dbReference type="ARBA" id="ARBA00005585"/>
    </source>
</evidence>
<accession>L5MH59</accession>
<dbReference type="EMBL" id="KB100319">
    <property type="protein sequence ID" value="ELK37600.1"/>
    <property type="molecule type" value="Genomic_DNA"/>
</dbReference>
<proteinExistence type="inferred from homology"/>
<evidence type="ECO:0000313" key="10">
    <source>
        <dbReference type="EMBL" id="ELK37600.1"/>
    </source>
</evidence>
<feature type="transmembrane region" description="Helical" evidence="8">
    <location>
        <begin position="615"/>
        <end position="634"/>
    </location>
</feature>
<evidence type="ECO:0000256" key="5">
    <source>
        <dbReference type="ARBA" id="ARBA00023136"/>
    </source>
</evidence>
<dbReference type="Proteomes" id="UP000010556">
    <property type="component" value="Unassembled WGS sequence"/>
</dbReference>
<keyword evidence="11" id="KW-1185">Reference proteome</keyword>
<evidence type="ECO:0000256" key="8">
    <source>
        <dbReference type="SAM" id="Phobius"/>
    </source>
</evidence>
<dbReference type="SUPFAM" id="SSF82866">
    <property type="entry name" value="Multidrug efflux transporter AcrB transmembrane domain"/>
    <property type="match status" value="1"/>
</dbReference>
<feature type="domain" description="SSD" evidence="9">
    <location>
        <begin position="537"/>
        <end position="669"/>
    </location>
</feature>
<feature type="transmembrane region" description="Helical" evidence="8">
    <location>
        <begin position="542"/>
        <end position="570"/>
    </location>
</feature>
<evidence type="ECO:0000256" key="4">
    <source>
        <dbReference type="ARBA" id="ARBA00022989"/>
    </source>
</evidence>
<dbReference type="InterPro" id="IPR051697">
    <property type="entry name" value="Patched_domain-protein"/>
</dbReference>
<dbReference type="PANTHER" id="PTHR10796:SF60">
    <property type="entry name" value="PATCHED DOMAIN-CONTAINING PROTEIN 3"/>
    <property type="match status" value="1"/>
</dbReference>
<dbReference type="InterPro" id="IPR000731">
    <property type="entry name" value="SSD"/>
</dbReference>
<evidence type="ECO:0000256" key="3">
    <source>
        <dbReference type="ARBA" id="ARBA00022692"/>
    </source>
</evidence>
<feature type="transmembrane region" description="Helical" evidence="8">
    <location>
        <begin position="646"/>
        <end position="669"/>
    </location>
</feature>
<dbReference type="eggNOG" id="KOG1935">
    <property type="taxonomic scope" value="Eukaryota"/>
</dbReference>
<dbReference type="PROSITE" id="PS50156">
    <property type="entry name" value="SSD"/>
    <property type="match status" value="1"/>
</dbReference>
<feature type="region of interest" description="Disordered" evidence="7">
    <location>
        <begin position="160"/>
        <end position="195"/>
    </location>
</feature>
<dbReference type="Gene3D" id="1.20.1640.10">
    <property type="entry name" value="Multidrug efflux transporter AcrB transmembrane domain"/>
    <property type="match status" value="1"/>
</dbReference>
<keyword evidence="4 8" id="KW-1133">Transmembrane helix</keyword>
<keyword evidence="3 8" id="KW-0812">Transmembrane</keyword>
<protein>
    <submittedName>
        <fullName evidence="10">Patched domain-containing protein 3</fullName>
    </submittedName>
</protein>
<comment type="subcellular location">
    <subcellularLocation>
        <location evidence="1">Membrane</location>
        <topology evidence="1">Multi-pass membrane protein</topology>
    </subcellularLocation>
</comment>
<dbReference type="Pfam" id="PF02460">
    <property type="entry name" value="Patched"/>
    <property type="match status" value="1"/>
</dbReference>
<reference evidence="11" key="1">
    <citation type="journal article" date="2013" name="Science">
        <title>Comparative analysis of bat genomes provides insight into the evolution of flight and immunity.</title>
        <authorList>
            <person name="Zhang G."/>
            <person name="Cowled C."/>
            <person name="Shi Z."/>
            <person name="Huang Z."/>
            <person name="Bishop-Lilly K.A."/>
            <person name="Fang X."/>
            <person name="Wynne J.W."/>
            <person name="Xiong Z."/>
            <person name="Baker M.L."/>
            <person name="Zhao W."/>
            <person name="Tachedjian M."/>
            <person name="Zhu Y."/>
            <person name="Zhou P."/>
            <person name="Jiang X."/>
            <person name="Ng J."/>
            <person name="Yang L."/>
            <person name="Wu L."/>
            <person name="Xiao J."/>
            <person name="Feng Y."/>
            <person name="Chen Y."/>
            <person name="Sun X."/>
            <person name="Zhang Y."/>
            <person name="Marsh G.A."/>
            <person name="Crameri G."/>
            <person name="Broder C.C."/>
            <person name="Frey K.G."/>
            <person name="Wang L.F."/>
            <person name="Wang J."/>
        </authorList>
    </citation>
    <scope>NUCLEOTIDE SEQUENCE [LARGE SCALE GENOMIC DNA]</scope>
</reference>
<evidence type="ECO:0000256" key="7">
    <source>
        <dbReference type="SAM" id="MobiDB-lite"/>
    </source>
</evidence>
<feature type="region of interest" description="Disordered" evidence="7">
    <location>
        <begin position="219"/>
        <end position="254"/>
    </location>
</feature>
<dbReference type="AlphaFoldDB" id="L5MH59"/>
<dbReference type="InterPro" id="IPR003392">
    <property type="entry name" value="PTHD_SSD"/>
</dbReference>
<keyword evidence="6" id="KW-0325">Glycoprotein</keyword>
<organism evidence="10 11">
    <name type="scientific">Myotis davidii</name>
    <name type="common">David's myotis</name>
    <dbReference type="NCBI Taxonomy" id="225400"/>
    <lineage>
        <taxon>Eukaryota</taxon>
        <taxon>Metazoa</taxon>
        <taxon>Chordata</taxon>
        <taxon>Craniata</taxon>
        <taxon>Vertebrata</taxon>
        <taxon>Euteleostomi</taxon>
        <taxon>Mammalia</taxon>
        <taxon>Eutheria</taxon>
        <taxon>Laurasiatheria</taxon>
        <taxon>Chiroptera</taxon>
        <taxon>Yangochiroptera</taxon>
        <taxon>Vespertilionidae</taxon>
        <taxon>Myotis</taxon>
    </lineage>
</organism>
<dbReference type="GO" id="GO:0016020">
    <property type="term" value="C:membrane"/>
    <property type="evidence" value="ECO:0007669"/>
    <property type="project" value="UniProtKB-SubCell"/>
</dbReference>
<sequence>MTGVGNVALAADAQVPSAHKEPAPYPHGLFGVSWAAATGTAGAGQASCGFAQELVCKADWERACCLPGFRVALLGGPDADAAPRPTASALTTLCVGSRALLQVTCSPVEAPASRQEQPCSDFLEFPGNCWESVGKPFAAGEIGAHLAATSLSFMEMSLNTSELGPGLEPESTEKQQPESLPKPSGPGPDLDEGADLQAAPLPAQKAELLLEQKPELDWASGQHAEPPGAMESQESSSVGWDSPLRRSSNEVSQKHRCQTNCLEAPLSRAFRWLGWEVGSHPWVFLLVPILLTTALSTGFIYLPKDEEEDLEEQYTPVRSLAKGERRFVQEHFTTNDSFHFSIFRMSSEVQFASILVVSRSDTLLEREFFSEVSRLDSAVQALNATQEDGTPILFSQVCAKNQGICVPSNPLLFAWQVNKKLDLKSITFPIYIQNSQPVSLAGTLGGTILGKQMGTNYLLLQAKAMRLQYYLRTQEKENSEHSKRWLVHFLDEFSNIEESLALKMMQSGTPCFLLPTCSGGGQGSRHCPCAHQPCDCVRNKMFVAVFGVISTAFAVLSGFGLMLFIGVPFVTIIKNAPFLVLGVGVDDMFIMISGWQKTKLVNSIRHRLSRTYLKVAVSITITTVTNILAFYTGIMTSFRSIQYFCIYTGTTLFFCYLYTITCFGAVMALDGKREIACLRWLKKPDMADKKCSSLKRCCCLPFDSLPDELEADIHPMNLFFRNYFGPFLTRTKIKIFVVLLYISYLISSIYGCFQVQEGLDLRNLASDDSYITPYFDVEEEHFPRYGPKVMVIVTETLDYWDKDARQKLEKCLADFEKNGYVDEALTEFWLREYVQYMKDKKQDINDKNTFMKSISSFLVDFPHFKYDVNISSSHEIISSRAFIQSMHISTSTNKKKMLIQFRDLAKNCEIPLMVYNAAFIYFDQYTAIIENTIRNVIVASAAMSNGFHGILEGQS</sequence>
<name>L5MH59_MYODS</name>
<feature type="compositionally biased region" description="Polar residues" evidence="7">
    <location>
        <begin position="232"/>
        <end position="242"/>
    </location>
</feature>
<evidence type="ECO:0000256" key="1">
    <source>
        <dbReference type="ARBA" id="ARBA00004141"/>
    </source>
</evidence>
<evidence type="ECO:0000313" key="11">
    <source>
        <dbReference type="Proteomes" id="UP000010556"/>
    </source>
</evidence>
<feature type="transmembrane region" description="Helical" evidence="8">
    <location>
        <begin position="282"/>
        <end position="302"/>
    </location>
</feature>
<keyword evidence="5 8" id="KW-0472">Membrane</keyword>
<evidence type="ECO:0000259" key="9">
    <source>
        <dbReference type="PROSITE" id="PS50156"/>
    </source>
</evidence>
<evidence type="ECO:0000256" key="6">
    <source>
        <dbReference type="ARBA" id="ARBA00023180"/>
    </source>
</evidence>
<feature type="transmembrane region" description="Helical" evidence="8">
    <location>
        <begin position="576"/>
        <end position="595"/>
    </location>
</feature>
<dbReference type="PANTHER" id="PTHR10796">
    <property type="entry name" value="PATCHED-RELATED"/>
    <property type="match status" value="1"/>
</dbReference>